<evidence type="ECO:0000256" key="1">
    <source>
        <dbReference type="SAM" id="MobiDB-lite"/>
    </source>
</evidence>
<protein>
    <submittedName>
        <fullName evidence="3">Uncharacterized protein</fullName>
    </submittedName>
</protein>
<feature type="compositionally biased region" description="Low complexity" evidence="1">
    <location>
        <begin position="132"/>
        <end position="143"/>
    </location>
</feature>
<name>A0A316YJZ1_9BASI</name>
<dbReference type="EMBL" id="KZ819636">
    <property type="protein sequence ID" value="PWN89870.1"/>
    <property type="molecule type" value="Genomic_DNA"/>
</dbReference>
<dbReference type="InParanoid" id="A0A316YJZ1"/>
<dbReference type="AlphaFoldDB" id="A0A316YJZ1"/>
<organism evidence="3 4">
    <name type="scientific">Acaromyces ingoldii</name>
    <dbReference type="NCBI Taxonomy" id="215250"/>
    <lineage>
        <taxon>Eukaryota</taxon>
        <taxon>Fungi</taxon>
        <taxon>Dikarya</taxon>
        <taxon>Basidiomycota</taxon>
        <taxon>Ustilaginomycotina</taxon>
        <taxon>Exobasidiomycetes</taxon>
        <taxon>Exobasidiales</taxon>
        <taxon>Cryptobasidiaceae</taxon>
        <taxon>Acaromyces</taxon>
    </lineage>
</organism>
<feature type="region of interest" description="Disordered" evidence="1">
    <location>
        <begin position="117"/>
        <end position="143"/>
    </location>
</feature>
<dbReference type="OrthoDB" id="2555952at2759"/>
<feature type="signal peptide" evidence="2">
    <location>
        <begin position="1"/>
        <end position="21"/>
    </location>
</feature>
<feature type="chain" id="PRO_5016233606" evidence="2">
    <location>
        <begin position="22"/>
        <end position="177"/>
    </location>
</feature>
<gene>
    <name evidence="3" type="ORF">FA10DRAFT_279170</name>
</gene>
<dbReference type="RefSeq" id="XP_025377068.1">
    <property type="nucleotide sequence ID" value="XM_025523521.1"/>
</dbReference>
<dbReference type="Proteomes" id="UP000245768">
    <property type="component" value="Unassembled WGS sequence"/>
</dbReference>
<dbReference type="GeneID" id="37045437"/>
<reference evidence="3" key="1">
    <citation type="journal article" date="2018" name="Mol. Biol. Evol.">
        <title>Broad Genomic Sampling Reveals a Smut Pathogenic Ancestry of the Fungal Clade Ustilaginomycotina.</title>
        <authorList>
            <person name="Kijpornyongpan T."/>
            <person name="Mondo S.J."/>
            <person name="Barry K."/>
            <person name="Sandor L."/>
            <person name="Lee J."/>
            <person name="Lipzen A."/>
            <person name="Pangilinan J."/>
            <person name="LaButti K."/>
            <person name="Hainaut M."/>
            <person name="Henrissat B."/>
            <person name="Grigoriev I.V."/>
            <person name="Spatafora J.W."/>
            <person name="Aime M.C."/>
        </authorList>
    </citation>
    <scope>NUCLEOTIDE SEQUENCE [LARGE SCALE GENOMIC DNA]</scope>
    <source>
        <strain evidence="3">MCA 4198</strain>
    </source>
</reference>
<sequence>MRGPLLFAVAALCAAPSAVIGQVSVTQSTAGVPLSQNVGDGQTMVTYPASQGGTSTGTSIVFQSGSSGSTPSNVVASTTLTGAAASEAAASISSAGQQEKGSNGGFSSTTGGAIAGISTGLPGGFNEPTPTSSGAAGSGQSSSQSATDGQLAAFVIGKTVSLSAAAVAMLLGAVLVL</sequence>
<keyword evidence="2" id="KW-0732">Signal</keyword>
<proteinExistence type="predicted"/>
<evidence type="ECO:0000313" key="4">
    <source>
        <dbReference type="Proteomes" id="UP000245768"/>
    </source>
</evidence>
<evidence type="ECO:0000313" key="3">
    <source>
        <dbReference type="EMBL" id="PWN89870.1"/>
    </source>
</evidence>
<accession>A0A316YJZ1</accession>
<keyword evidence="4" id="KW-1185">Reference proteome</keyword>
<evidence type="ECO:0000256" key="2">
    <source>
        <dbReference type="SAM" id="SignalP"/>
    </source>
</evidence>